<sequence length="46" mass="5071">MLNAHLRNGHRHRGRLPAPAHRMAGTRPYSILGCNSRDANAQPGKI</sequence>
<organism evidence="2 3">
    <name type="scientific">Thermogutta terrifontis</name>
    <dbReference type="NCBI Taxonomy" id="1331910"/>
    <lineage>
        <taxon>Bacteria</taxon>
        <taxon>Pseudomonadati</taxon>
        <taxon>Planctomycetota</taxon>
        <taxon>Planctomycetia</taxon>
        <taxon>Pirellulales</taxon>
        <taxon>Thermoguttaceae</taxon>
        <taxon>Thermogutta</taxon>
    </lineage>
</organism>
<name>A0A286RAV9_9BACT</name>
<evidence type="ECO:0000313" key="2">
    <source>
        <dbReference type="EMBL" id="ASV73088.1"/>
    </source>
</evidence>
<dbReference type="Proteomes" id="UP000215086">
    <property type="component" value="Chromosome"/>
</dbReference>
<evidence type="ECO:0000313" key="3">
    <source>
        <dbReference type="Proteomes" id="UP000215086"/>
    </source>
</evidence>
<protein>
    <submittedName>
        <fullName evidence="2">Uncharacterized protein</fullName>
    </submittedName>
</protein>
<evidence type="ECO:0000256" key="1">
    <source>
        <dbReference type="SAM" id="MobiDB-lite"/>
    </source>
</evidence>
<proteinExistence type="predicted"/>
<feature type="region of interest" description="Disordered" evidence="1">
    <location>
        <begin position="1"/>
        <end position="46"/>
    </location>
</feature>
<dbReference type="AlphaFoldDB" id="A0A286RAV9"/>
<reference evidence="2 3" key="1">
    <citation type="journal article" name="Front. Microbiol.">
        <title>Sugar Metabolism of the First Thermophilic Planctomycete Thermogutta terrifontis: Comparative Genomic and Transcriptomic Approaches.</title>
        <authorList>
            <person name="Elcheninov A.G."/>
            <person name="Menzel P."/>
            <person name="Gudbergsdottir S.R."/>
            <person name="Slesarev A.I."/>
            <person name="Kadnikov V.V."/>
            <person name="Krogh A."/>
            <person name="Bonch-Osmolovskaya E.A."/>
            <person name="Peng X."/>
            <person name="Kublanov I.V."/>
        </authorList>
    </citation>
    <scope>NUCLEOTIDE SEQUENCE [LARGE SCALE GENOMIC DNA]</scope>
    <source>
        <strain evidence="2 3">R1</strain>
    </source>
</reference>
<accession>A0A286RAV9</accession>
<dbReference type="EMBL" id="CP018477">
    <property type="protein sequence ID" value="ASV73088.1"/>
    <property type="molecule type" value="Genomic_DNA"/>
</dbReference>
<gene>
    <name evidence="2" type="ORF">THTE_0486</name>
</gene>
<dbReference type="KEGG" id="ttf:THTE_0486"/>
<keyword evidence="3" id="KW-1185">Reference proteome</keyword>